<dbReference type="Gene3D" id="3.40.50.150">
    <property type="entry name" value="Vaccinia Virus protein VP39"/>
    <property type="match status" value="1"/>
</dbReference>
<dbReference type="PANTHER" id="PTHR43317:SF1">
    <property type="entry name" value="THERMOSPERMINE SYNTHASE ACAULIS5"/>
    <property type="match status" value="1"/>
</dbReference>
<comment type="similarity">
    <text evidence="1">Belongs to the spermidine/spermine synthase family.</text>
</comment>
<evidence type="ECO:0000256" key="1">
    <source>
        <dbReference type="ARBA" id="ARBA00007867"/>
    </source>
</evidence>
<dbReference type="GO" id="GO:0006596">
    <property type="term" value="P:polyamine biosynthetic process"/>
    <property type="evidence" value="ECO:0007669"/>
    <property type="project" value="UniProtKB-UniRule"/>
</dbReference>
<evidence type="ECO:0000313" key="6">
    <source>
        <dbReference type="EMBL" id="SAY43119.1"/>
    </source>
</evidence>
<feature type="domain" description="PABS" evidence="5">
    <location>
        <begin position="1"/>
        <end position="242"/>
    </location>
</feature>
<evidence type="ECO:0000259" key="5">
    <source>
        <dbReference type="PROSITE" id="PS51006"/>
    </source>
</evidence>
<evidence type="ECO:0000256" key="3">
    <source>
        <dbReference type="ARBA" id="ARBA00023115"/>
    </source>
</evidence>
<name>A0A1C3HDL1_SERMA</name>
<dbReference type="CDD" id="cd02440">
    <property type="entry name" value="AdoMet_MTases"/>
    <property type="match status" value="1"/>
</dbReference>
<sequence>MSLVDSLLRTLDFSPRGQVIAREADAWGEIIVSDHKDYRTLRFDGICEQSKMSLSNPAQPIHNYIKAMLMAVAWQPPTSALILGLGGGSLLRALHALDPTMRLDVVELRAAVIAVARRYFTLPATDTISLRTADAMDFVRPPAETRYDLIFSDLYSAFAMDPQQGSQTFLENCAARLNDGGWLVLNYHDLPDENSLLYHSLHRVFSTVLFCVAPSGNVIIYATLAQVTLPLSALRNLAAGSGELFNCELGYLSRKIERLHFR</sequence>
<dbReference type="NCBIfam" id="NF037959">
    <property type="entry name" value="MFS_SpdSyn"/>
    <property type="match status" value="1"/>
</dbReference>
<dbReference type="InterPro" id="IPR030374">
    <property type="entry name" value="PABS"/>
</dbReference>
<keyword evidence="2 4" id="KW-0808">Transferase</keyword>
<reference evidence="6" key="1">
    <citation type="submission" date="2016-05" db="EMBL/GenBank/DDBJ databases">
        <authorList>
            <person name="Cock P.J.A."/>
            <person name="Cock P.J.A."/>
        </authorList>
    </citation>
    <scope>NUCLEOTIDE SEQUENCE</scope>
    <source>
        <strain evidence="6">PWN146_assembly</strain>
    </source>
</reference>
<dbReference type="PROSITE" id="PS51006">
    <property type="entry name" value="PABS_2"/>
    <property type="match status" value="1"/>
</dbReference>
<evidence type="ECO:0000256" key="2">
    <source>
        <dbReference type="ARBA" id="ARBA00022679"/>
    </source>
</evidence>
<protein>
    <submittedName>
        <fullName evidence="6">Spermidine synthase</fullName>
    </submittedName>
</protein>
<proteinExistence type="inferred from homology"/>
<keyword evidence="3 4" id="KW-0620">Polyamine biosynthesis</keyword>
<dbReference type="PANTHER" id="PTHR43317">
    <property type="entry name" value="THERMOSPERMINE SYNTHASE ACAULIS5"/>
    <property type="match status" value="1"/>
</dbReference>
<dbReference type="Pfam" id="PF01564">
    <property type="entry name" value="Spermine_synth"/>
    <property type="match status" value="1"/>
</dbReference>
<dbReference type="GO" id="GO:0016740">
    <property type="term" value="F:transferase activity"/>
    <property type="evidence" value="ECO:0007669"/>
    <property type="project" value="UniProtKB-UniRule"/>
</dbReference>
<feature type="active site" description="Proton acceptor" evidence="4">
    <location>
        <position position="153"/>
    </location>
</feature>
<dbReference type="AlphaFoldDB" id="A0A1C3HDL1"/>
<accession>A0A1C3HDL1</accession>
<organism evidence="6">
    <name type="scientific">Serratia marcescens</name>
    <dbReference type="NCBI Taxonomy" id="615"/>
    <lineage>
        <taxon>Bacteria</taxon>
        <taxon>Pseudomonadati</taxon>
        <taxon>Pseudomonadota</taxon>
        <taxon>Gammaproteobacteria</taxon>
        <taxon>Enterobacterales</taxon>
        <taxon>Yersiniaceae</taxon>
        <taxon>Serratia</taxon>
    </lineage>
</organism>
<gene>
    <name evidence="6" type="ORF">PWN146_01810</name>
</gene>
<evidence type="ECO:0000256" key="4">
    <source>
        <dbReference type="PROSITE-ProRule" id="PRU00354"/>
    </source>
</evidence>
<dbReference type="EMBL" id="LT575490">
    <property type="protein sequence ID" value="SAY43119.1"/>
    <property type="molecule type" value="Genomic_DNA"/>
</dbReference>
<dbReference type="SUPFAM" id="SSF53335">
    <property type="entry name" value="S-adenosyl-L-methionine-dependent methyltransferases"/>
    <property type="match status" value="1"/>
</dbReference>
<dbReference type="InterPro" id="IPR029063">
    <property type="entry name" value="SAM-dependent_MTases_sf"/>
</dbReference>